<evidence type="ECO:0000259" key="6">
    <source>
        <dbReference type="PROSITE" id="PS50217"/>
    </source>
</evidence>
<dbReference type="PROSITE" id="PS00036">
    <property type="entry name" value="BZIP_BASIC"/>
    <property type="match status" value="1"/>
</dbReference>
<dbReference type="EMBL" id="CVRI01000012">
    <property type="protein sequence ID" value="CRK89401.1"/>
    <property type="molecule type" value="Genomic_DNA"/>
</dbReference>
<evidence type="ECO:0000256" key="4">
    <source>
        <dbReference type="SAM" id="Coils"/>
    </source>
</evidence>
<dbReference type="GO" id="GO:0005634">
    <property type="term" value="C:nucleus"/>
    <property type="evidence" value="ECO:0007669"/>
    <property type="project" value="UniProtKB-ARBA"/>
</dbReference>
<dbReference type="InterPro" id="IPR004827">
    <property type="entry name" value="bZIP"/>
</dbReference>
<organism evidence="7 8">
    <name type="scientific">Clunio marinus</name>
    <dbReference type="NCBI Taxonomy" id="568069"/>
    <lineage>
        <taxon>Eukaryota</taxon>
        <taxon>Metazoa</taxon>
        <taxon>Ecdysozoa</taxon>
        <taxon>Arthropoda</taxon>
        <taxon>Hexapoda</taxon>
        <taxon>Insecta</taxon>
        <taxon>Pterygota</taxon>
        <taxon>Neoptera</taxon>
        <taxon>Endopterygota</taxon>
        <taxon>Diptera</taxon>
        <taxon>Nematocera</taxon>
        <taxon>Chironomoidea</taxon>
        <taxon>Chironomidae</taxon>
        <taxon>Clunio</taxon>
    </lineage>
</organism>
<name>A0A1J1HT81_9DIPT</name>
<dbReference type="GO" id="GO:0000981">
    <property type="term" value="F:DNA-binding transcription factor activity, RNA polymerase II-specific"/>
    <property type="evidence" value="ECO:0007669"/>
    <property type="project" value="TreeGrafter"/>
</dbReference>
<feature type="domain" description="BZIP" evidence="6">
    <location>
        <begin position="217"/>
        <end position="280"/>
    </location>
</feature>
<reference evidence="7 8" key="1">
    <citation type="submission" date="2015-04" db="EMBL/GenBank/DDBJ databases">
        <authorList>
            <person name="Syromyatnikov M.Y."/>
            <person name="Popov V.N."/>
        </authorList>
    </citation>
    <scope>NUCLEOTIDE SEQUENCE [LARGE SCALE GENOMIC DNA]</scope>
</reference>
<dbReference type="SUPFAM" id="SSF57959">
    <property type="entry name" value="Leucine zipper domain"/>
    <property type="match status" value="1"/>
</dbReference>
<gene>
    <name evidence="7" type="primary">v-Fox</name>
    <name evidence="7" type="ORF">CLUMA_CG003151</name>
</gene>
<feature type="region of interest" description="Disordered" evidence="5">
    <location>
        <begin position="133"/>
        <end position="158"/>
    </location>
</feature>
<feature type="region of interest" description="Disordered" evidence="5">
    <location>
        <begin position="173"/>
        <end position="227"/>
    </location>
</feature>
<dbReference type="SMART" id="SM00338">
    <property type="entry name" value="BRLZ"/>
    <property type="match status" value="1"/>
</dbReference>
<keyword evidence="3" id="KW-0804">Transcription</keyword>
<dbReference type="AlphaFoldDB" id="A0A1J1HT81"/>
<dbReference type="Proteomes" id="UP000183832">
    <property type="component" value="Unassembled WGS sequence"/>
</dbReference>
<dbReference type="PANTHER" id="PTHR23351:SF24">
    <property type="entry name" value="ACTIVATING TRANSCRIPTION FACTOR 3-RELATED"/>
    <property type="match status" value="1"/>
</dbReference>
<dbReference type="InterPro" id="IPR000837">
    <property type="entry name" value="AP-1"/>
</dbReference>
<feature type="compositionally biased region" description="Low complexity" evidence="5">
    <location>
        <begin position="80"/>
        <end position="96"/>
    </location>
</feature>
<dbReference type="PANTHER" id="PTHR23351">
    <property type="entry name" value="FOS TRANSCRIPTION FACTOR-RELATED"/>
    <property type="match status" value="1"/>
</dbReference>
<dbReference type="GO" id="GO:0000978">
    <property type="term" value="F:RNA polymerase II cis-regulatory region sequence-specific DNA binding"/>
    <property type="evidence" value="ECO:0007669"/>
    <property type="project" value="TreeGrafter"/>
</dbReference>
<dbReference type="PRINTS" id="PR00042">
    <property type="entry name" value="LEUZIPPRFOS"/>
</dbReference>
<protein>
    <submittedName>
        <fullName evidence="7">CLUMA_CG003151, isoform A</fullName>
    </submittedName>
</protein>
<dbReference type="OrthoDB" id="2596881at2759"/>
<keyword evidence="4" id="KW-0175">Coiled coil</keyword>
<accession>A0A1J1HT81</accession>
<dbReference type="Pfam" id="PF00170">
    <property type="entry name" value="bZIP_1"/>
    <property type="match status" value="1"/>
</dbReference>
<evidence type="ECO:0000256" key="1">
    <source>
        <dbReference type="ARBA" id="ARBA00023015"/>
    </source>
</evidence>
<proteinExistence type="predicted"/>
<evidence type="ECO:0000313" key="7">
    <source>
        <dbReference type="EMBL" id="CRK89401.1"/>
    </source>
</evidence>
<evidence type="ECO:0000256" key="3">
    <source>
        <dbReference type="ARBA" id="ARBA00023163"/>
    </source>
</evidence>
<keyword evidence="1" id="KW-0805">Transcription regulation</keyword>
<feature type="coiled-coil region" evidence="4">
    <location>
        <begin position="242"/>
        <end position="276"/>
    </location>
</feature>
<evidence type="ECO:0000256" key="2">
    <source>
        <dbReference type="ARBA" id="ARBA00023125"/>
    </source>
</evidence>
<evidence type="ECO:0000256" key="5">
    <source>
        <dbReference type="SAM" id="MobiDB-lite"/>
    </source>
</evidence>
<dbReference type="InterPro" id="IPR046347">
    <property type="entry name" value="bZIP_sf"/>
</dbReference>
<keyword evidence="8" id="KW-1185">Reference proteome</keyword>
<dbReference type="PROSITE" id="PS50217">
    <property type="entry name" value="BZIP"/>
    <property type="match status" value="1"/>
</dbReference>
<feature type="compositionally biased region" description="Basic and acidic residues" evidence="5">
    <location>
        <begin position="208"/>
        <end position="219"/>
    </location>
</feature>
<evidence type="ECO:0000313" key="8">
    <source>
        <dbReference type="Proteomes" id="UP000183832"/>
    </source>
</evidence>
<dbReference type="Gene3D" id="1.20.5.170">
    <property type="match status" value="1"/>
</dbReference>
<dbReference type="STRING" id="568069.A0A1J1HT81"/>
<feature type="region of interest" description="Disordered" evidence="5">
    <location>
        <begin position="80"/>
        <end position="99"/>
    </location>
</feature>
<sequence>MYNCNMSLSTPPMLGVGVDFGTTTPRTPEILNSLIAMTNPFEYSYASALTSQSSVIPSSNDVSPVIACKTESFLNQQYDNNSQSNCSSSSSLESPSTTPLHLAATISSTPSLQQTRSQLIKAGVKLLIQSKRKNSGSSSCDADYRPPPPKIRATSTALPTSRKIVIPTSEVVSPTITSPKEEPIDPFQIKTDSTTSCDEDSEPKFSASKHELTPEDEDRRKRRRERNKIAATKCRMKKRECINNLMRESETLEAQNVDIKAQLKDLREQYQYLTEMWQAHQMECKNPGLLGNSHEQNNNGNSIDIQFNEQENIKDTNNNKHLQELPSLTPLINCNLSFDFY</sequence>
<keyword evidence="2" id="KW-0238">DNA-binding</keyword>